<comment type="caution">
    <text evidence="1">The sequence shown here is derived from an EMBL/GenBank/DDBJ whole genome shotgun (WGS) entry which is preliminary data.</text>
</comment>
<keyword evidence="2" id="KW-1185">Reference proteome</keyword>
<dbReference type="Proteomes" id="UP001055072">
    <property type="component" value="Unassembled WGS sequence"/>
</dbReference>
<evidence type="ECO:0000313" key="1">
    <source>
        <dbReference type="EMBL" id="KAI0088431.1"/>
    </source>
</evidence>
<proteinExistence type="predicted"/>
<reference evidence="1" key="1">
    <citation type="journal article" date="2021" name="Environ. Microbiol.">
        <title>Gene family expansions and transcriptome signatures uncover fungal adaptations to wood decay.</title>
        <authorList>
            <person name="Hage H."/>
            <person name="Miyauchi S."/>
            <person name="Viragh M."/>
            <person name="Drula E."/>
            <person name="Min B."/>
            <person name="Chaduli D."/>
            <person name="Navarro D."/>
            <person name="Favel A."/>
            <person name="Norest M."/>
            <person name="Lesage-Meessen L."/>
            <person name="Balint B."/>
            <person name="Merenyi Z."/>
            <person name="de Eugenio L."/>
            <person name="Morin E."/>
            <person name="Martinez A.T."/>
            <person name="Baldrian P."/>
            <person name="Stursova M."/>
            <person name="Martinez M.J."/>
            <person name="Novotny C."/>
            <person name="Magnuson J.K."/>
            <person name="Spatafora J.W."/>
            <person name="Maurice S."/>
            <person name="Pangilinan J."/>
            <person name="Andreopoulos W."/>
            <person name="LaButti K."/>
            <person name="Hundley H."/>
            <person name="Na H."/>
            <person name="Kuo A."/>
            <person name="Barry K."/>
            <person name="Lipzen A."/>
            <person name="Henrissat B."/>
            <person name="Riley R."/>
            <person name="Ahrendt S."/>
            <person name="Nagy L.G."/>
            <person name="Grigoriev I.V."/>
            <person name="Martin F."/>
            <person name="Rosso M.N."/>
        </authorList>
    </citation>
    <scope>NUCLEOTIDE SEQUENCE</scope>
    <source>
        <strain evidence="1">CBS 384.51</strain>
    </source>
</reference>
<organism evidence="1 2">
    <name type="scientific">Irpex rosettiformis</name>
    <dbReference type="NCBI Taxonomy" id="378272"/>
    <lineage>
        <taxon>Eukaryota</taxon>
        <taxon>Fungi</taxon>
        <taxon>Dikarya</taxon>
        <taxon>Basidiomycota</taxon>
        <taxon>Agaricomycotina</taxon>
        <taxon>Agaricomycetes</taxon>
        <taxon>Polyporales</taxon>
        <taxon>Irpicaceae</taxon>
        <taxon>Irpex</taxon>
    </lineage>
</organism>
<sequence length="104" mass="11584">MWRCHSVALLLLLVARVSGFCHNASYLSHGTPSKLYYTHLNSKRCPHVGHHLQVSLLTLYSTLVPVLTSFSYTPCTRLLYFKLPAVNRSGALVSLISSGDRTHT</sequence>
<dbReference type="EMBL" id="MU274914">
    <property type="protein sequence ID" value="KAI0088431.1"/>
    <property type="molecule type" value="Genomic_DNA"/>
</dbReference>
<evidence type="ECO:0000313" key="2">
    <source>
        <dbReference type="Proteomes" id="UP001055072"/>
    </source>
</evidence>
<protein>
    <submittedName>
        <fullName evidence="1">Uncharacterized protein</fullName>
    </submittedName>
</protein>
<gene>
    <name evidence="1" type="ORF">BDY19DRAFT_197943</name>
</gene>
<name>A0ACB8U2B8_9APHY</name>
<accession>A0ACB8U2B8</accession>